<dbReference type="Proteomes" id="UP000006552">
    <property type="component" value="Chromosome"/>
</dbReference>
<reference evidence="2 3" key="1">
    <citation type="journal article" date="2005" name="Arch. Microbiol.">
        <title>The genome sequence of an anaerobic aromatic-degrading denitrifying bacterium, strain EbN1.</title>
        <authorList>
            <person name="Rabus R."/>
            <person name="Kube M."/>
            <person name="Heider J."/>
            <person name="Beck A."/>
            <person name="Heitmann K."/>
            <person name="Widdel F."/>
            <person name="Reinhardt R."/>
        </authorList>
    </citation>
    <scope>NUCLEOTIDE SEQUENCE [LARGE SCALE GENOMIC DNA]</scope>
    <source>
        <strain evidence="2 3">EbN1</strain>
    </source>
</reference>
<evidence type="ECO:0000313" key="3">
    <source>
        <dbReference type="Proteomes" id="UP000006552"/>
    </source>
</evidence>
<evidence type="ECO:0000256" key="1">
    <source>
        <dbReference type="SAM" id="MobiDB-lite"/>
    </source>
</evidence>
<evidence type="ECO:0000313" key="2">
    <source>
        <dbReference type="EMBL" id="CAI06498.1"/>
    </source>
</evidence>
<dbReference type="STRING" id="76114.ebA739"/>
<organism evidence="2 3">
    <name type="scientific">Aromatoleum aromaticum (strain DSM 19018 / LMG 30748 / EbN1)</name>
    <name type="common">Azoarcus sp. (strain EbN1)</name>
    <dbReference type="NCBI Taxonomy" id="76114"/>
    <lineage>
        <taxon>Bacteria</taxon>
        <taxon>Pseudomonadati</taxon>
        <taxon>Pseudomonadota</taxon>
        <taxon>Betaproteobacteria</taxon>
        <taxon>Rhodocyclales</taxon>
        <taxon>Rhodocyclaceae</taxon>
        <taxon>Aromatoleum</taxon>
    </lineage>
</organism>
<name>Q5P863_AROAE</name>
<dbReference type="AlphaFoldDB" id="Q5P863"/>
<accession>Q5P863</accession>
<keyword evidence="3" id="KW-1185">Reference proteome</keyword>
<dbReference type="HOGENOM" id="CLU_3339293_0_0_4"/>
<dbReference type="KEGG" id="eba:ebA739"/>
<dbReference type="EMBL" id="CR555306">
    <property type="protein sequence ID" value="CAI06498.1"/>
    <property type="molecule type" value="Genomic_DNA"/>
</dbReference>
<protein>
    <submittedName>
        <fullName evidence="2">Uncharacterized protein</fullName>
    </submittedName>
</protein>
<gene>
    <name evidence="2" type="ORF">ebA739</name>
</gene>
<feature type="region of interest" description="Disordered" evidence="1">
    <location>
        <begin position="1"/>
        <end position="21"/>
    </location>
</feature>
<proteinExistence type="predicted"/>
<sequence length="37" mass="4062">MTPPPSLSPPKETSFIDTSRGPEELSFQCGIWLDVPT</sequence>